<sequence>MAIGRNLSAVERRGAYEMLLARSEHGVLPYGAITGVARHYMCHRATISRLWSRARLSVDNGAPVADIAAQIQGNSGAKRKRTADEIEQAIKAVPHDDRQTLRCFEVHSGIKKTTIIRHMKEKNILKAKSNYVKPLLTQANKMTRLQFALNCLLPGPRGTHFFENMYNRVHIDEKWFFLTKVKKRVYVYEDEAVALRACKSKRFITKVMFLAAVARPRYDPHRRCVFDGKLGIWPFVKHVAAVRNSINRPKGTIITKPQNVDAHVYFDCVIDNVVPAIVAKFPRACLNQGVYIQHDNAGPHQALTTKLLRSYGVNGISMLNQPANSH</sequence>
<organism evidence="3 4">
    <name type="scientific">Aphanomyces stellatus</name>
    <dbReference type="NCBI Taxonomy" id="120398"/>
    <lineage>
        <taxon>Eukaryota</taxon>
        <taxon>Sar</taxon>
        <taxon>Stramenopiles</taxon>
        <taxon>Oomycota</taxon>
        <taxon>Saprolegniomycetes</taxon>
        <taxon>Saprolegniales</taxon>
        <taxon>Verrucalvaceae</taxon>
        <taxon>Aphanomyces</taxon>
    </lineage>
</organism>
<dbReference type="Proteomes" id="UP000332933">
    <property type="component" value="Unassembled WGS sequence"/>
</dbReference>
<feature type="domain" description="DUF7769" evidence="1">
    <location>
        <begin position="7"/>
        <end position="61"/>
    </location>
</feature>
<proteinExistence type="predicted"/>
<evidence type="ECO:0000313" key="2">
    <source>
        <dbReference type="EMBL" id="KAF0688710.1"/>
    </source>
</evidence>
<dbReference type="AlphaFoldDB" id="A0A485LF08"/>
<reference evidence="2" key="2">
    <citation type="submission" date="2019-06" db="EMBL/GenBank/DDBJ databases">
        <title>Genomics analysis of Aphanomyces spp. identifies a new class of oomycete effector associated with host adaptation.</title>
        <authorList>
            <person name="Gaulin E."/>
        </authorList>
    </citation>
    <scope>NUCLEOTIDE SEQUENCE</scope>
    <source>
        <strain evidence="2">CBS 578.67</strain>
    </source>
</reference>
<evidence type="ECO:0000259" key="1">
    <source>
        <dbReference type="Pfam" id="PF24964"/>
    </source>
</evidence>
<dbReference type="InterPro" id="IPR056671">
    <property type="entry name" value="DUF7769"/>
</dbReference>
<gene>
    <name evidence="3" type="primary">Aste57867_19691</name>
    <name evidence="2" type="ORF">As57867_019626</name>
    <name evidence="3" type="ORF">ASTE57867_19691</name>
</gene>
<dbReference type="PANTHER" id="PTHR47169">
    <property type="entry name" value="OS01G0541250 PROTEIN"/>
    <property type="match status" value="1"/>
</dbReference>
<reference evidence="3 4" key="1">
    <citation type="submission" date="2019-03" db="EMBL/GenBank/DDBJ databases">
        <authorList>
            <person name="Gaulin E."/>
            <person name="Dumas B."/>
        </authorList>
    </citation>
    <scope>NUCLEOTIDE SEQUENCE [LARGE SCALE GENOMIC DNA]</scope>
    <source>
        <strain evidence="3">CBS 568.67</strain>
    </source>
</reference>
<dbReference type="EMBL" id="CAADRA010006728">
    <property type="protein sequence ID" value="VFT96391.1"/>
    <property type="molecule type" value="Genomic_DNA"/>
</dbReference>
<evidence type="ECO:0000313" key="4">
    <source>
        <dbReference type="Proteomes" id="UP000332933"/>
    </source>
</evidence>
<dbReference type="GO" id="GO:0003676">
    <property type="term" value="F:nucleic acid binding"/>
    <property type="evidence" value="ECO:0007669"/>
    <property type="project" value="InterPro"/>
</dbReference>
<dbReference type="Pfam" id="PF24964">
    <property type="entry name" value="DUF7769"/>
    <property type="match status" value="1"/>
</dbReference>
<dbReference type="OrthoDB" id="108858at2759"/>
<evidence type="ECO:0000313" key="3">
    <source>
        <dbReference type="EMBL" id="VFT96391.1"/>
    </source>
</evidence>
<accession>A0A485LF08</accession>
<name>A0A485LF08_9STRA</name>
<keyword evidence="4" id="KW-1185">Reference proteome</keyword>
<protein>
    <submittedName>
        <fullName evidence="3">Aste57867_19691 protein</fullName>
    </submittedName>
</protein>
<dbReference type="InterPro" id="IPR036397">
    <property type="entry name" value="RNaseH_sf"/>
</dbReference>
<dbReference type="EMBL" id="VJMH01006705">
    <property type="protein sequence ID" value="KAF0688710.1"/>
    <property type="molecule type" value="Genomic_DNA"/>
</dbReference>
<dbReference type="Gene3D" id="3.30.420.10">
    <property type="entry name" value="Ribonuclease H-like superfamily/Ribonuclease H"/>
    <property type="match status" value="1"/>
</dbReference>